<feature type="region of interest" description="Disordered" evidence="1">
    <location>
        <begin position="83"/>
        <end position="107"/>
    </location>
</feature>
<feature type="compositionally biased region" description="Basic and acidic residues" evidence="1">
    <location>
        <begin position="92"/>
        <end position="101"/>
    </location>
</feature>
<organism evidence="2 3">
    <name type="scientific">Prorocentrum cordatum</name>
    <dbReference type="NCBI Taxonomy" id="2364126"/>
    <lineage>
        <taxon>Eukaryota</taxon>
        <taxon>Sar</taxon>
        <taxon>Alveolata</taxon>
        <taxon>Dinophyceae</taxon>
        <taxon>Prorocentrales</taxon>
        <taxon>Prorocentraceae</taxon>
        <taxon>Prorocentrum</taxon>
    </lineage>
</organism>
<keyword evidence="3" id="KW-1185">Reference proteome</keyword>
<gene>
    <name evidence="2" type="ORF">PCOR1329_LOCUS16163</name>
</gene>
<name>A0ABN9QZZ0_9DINO</name>
<dbReference type="Proteomes" id="UP001189429">
    <property type="component" value="Unassembled WGS sequence"/>
</dbReference>
<feature type="compositionally biased region" description="Basic and acidic residues" evidence="1">
    <location>
        <begin position="15"/>
        <end position="27"/>
    </location>
</feature>
<accession>A0ABN9QZZ0</accession>
<evidence type="ECO:0000256" key="1">
    <source>
        <dbReference type="SAM" id="MobiDB-lite"/>
    </source>
</evidence>
<protein>
    <submittedName>
        <fullName evidence="2">Uncharacterized protein</fullName>
    </submittedName>
</protein>
<evidence type="ECO:0000313" key="2">
    <source>
        <dbReference type="EMBL" id="CAK0811624.1"/>
    </source>
</evidence>
<evidence type="ECO:0000313" key="3">
    <source>
        <dbReference type="Proteomes" id="UP001189429"/>
    </source>
</evidence>
<comment type="caution">
    <text evidence="2">The sequence shown here is derived from an EMBL/GenBank/DDBJ whole genome shotgun (WGS) entry which is preliminary data.</text>
</comment>
<proteinExistence type="predicted"/>
<reference evidence="2" key="1">
    <citation type="submission" date="2023-10" db="EMBL/GenBank/DDBJ databases">
        <authorList>
            <person name="Chen Y."/>
            <person name="Shah S."/>
            <person name="Dougan E. K."/>
            <person name="Thang M."/>
            <person name="Chan C."/>
        </authorList>
    </citation>
    <scope>NUCLEOTIDE SEQUENCE [LARGE SCALE GENOMIC DNA]</scope>
</reference>
<sequence>MELEVPSFHNLSSLTDREGVDPDAAAARERWRASPNISVLLAPFSSGSLPPSSPALTLRHPILLQQDAVKMLPLLVGRRPPALQVRATRSPPKKEEEESWRAEPTCV</sequence>
<dbReference type="EMBL" id="CAUYUJ010004936">
    <property type="protein sequence ID" value="CAK0811624.1"/>
    <property type="molecule type" value="Genomic_DNA"/>
</dbReference>
<feature type="region of interest" description="Disordered" evidence="1">
    <location>
        <begin position="1"/>
        <end position="27"/>
    </location>
</feature>